<evidence type="ECO:0000313" key="3">
    <source>
        <dbReference type="Proteomes" id="UP000276133"/>
    </source>
</evidence>
<evidence type="ECO:0000313" key="2">
    <source>
        <dbReference type="EMBL" id="RNA05795.1"/>
    </source>
</evidence>
<protein>
    <submittedName>
        <fullName evidence="2">Uncharacterized protein</fullName>
    </submittedName>
</protein>
<dbReference type="AlphaFoldDB" id="A0A3M7Q490"/>
<reference evidence="2 3" key="1">
    <citation type="journal article" date="2018" name="Sci. Rep.">
        <title>Genomic signatures of local adaptation to the degree of environmental predictability in rotifers.</title>
        <authorList>
            <person name="Franch-Gras L."/>
            <person name="Hahn C."/>
            <person name="Garcia-Roger E.M."/>
            <person name="Carmona M.J."/>
            <person name="Serra M."/>
            <person name="Gomez A."/>
        </authorList>
    </citation>
    <scope>NUCLEOTIDE SEQUENCE [LARGE SCALE GENOMIC DNA]</scope>
    <source>
        <strain evidence="2">HYR1</strain>
    </source>
</reference>
<name>A0A3M7Q490_BRAPC</name>
<dbReference type="Proteomes" id="UP000276133">
    <property type="component" value="Unassembled WGS sequence"/>
</dbReference>
<comment type="caution">
    <text evidence="2">The sequence shown here is derived from an EMBL/GenBank/DDBJ whole genome shotgun (WGS) entry which is preliminary data.</text>
</comment>
<organism evidence="2 3">
    <name type="scientific">Brachionus plicatilis</name>
    <name type="common">Marine rotifer</name>
    <name type="synonym">Brachionus muelleri</name>
    <dbReference type="NCBI Taxonomy" id="10195"/>
    <lineage>
        <taxon>Eukaryota</taxon>
        <taxon>Metazoa</taxon>
        <taxon>Spiralia</taxon>
        <taxon>Gnathifera</taxon>
        <taxon>Rotifera</taxon>
        <taxon>Eurotatoria</taxon>
        <taxon>Monogononta</taxon>
        <taxon>Pseudotrocha</taxon>
        <taxon>Ploima</taxon>
        <taxon>Brachionidae</taxon>
        <taxon>Brachionus</taxon>
    </lineage>
</organism>
<proteinExistence type="predicted"/>
<dbReference type="EMBL" id="REGN01007599">
    <property type="protein sequence ID" value="RNA05795.1"/>
    <property type="molecule type" value="Genomic_DNA"/>
</dbReference>
<accession>A0A3M7Q490</accession>
<feature type="region of interest" description="Disordered" evidence="1">
    <location>
        <begin position="32"/>
        <end position="54"/>
    </location>
</feature>
<sequence>MSLGSHMNNSHFPPLIQQLQYMATNPHIWSLNSTTPGKSSENISTPKQTEETYQNSTKEQFTLLKFSGENIINFKRYNILDNELKKHPKYSLIKSAYVNQNKELVIRCLKVDAEMLTTDWPNDAFKSGIQNIKKNKRFFLALNHVDTDFDLDSIKESLLIEYGIIGYYRSRKHRECIKKWNKII</sequence>
<gene>
    <name evidence="2" type="ORF">BpHYR1_046190</name>
</gene>
<evidence type="ECO:0000256" key="1">
    <source>
        <dbReference type="SAM" id="MobiDB-lite"/>
    </source>
</evidence>
<keyword evidence="3" id="KW-1185">Reference proteome</keyword>